<gene>
    <name evidence="11" type="ORF">ONB1V03_LOCUS7082</name>
</gene>
<accession>A0A7R9LWE7</accession>
<evidence type="ECO:0000256" key="7">
    <source>
        <dbReference type="ARBA" id="ARBA00023242"/>
    </source>
</evidence>
<dbReference type="InterPro" id="IPR013087">
    <property type="entry name" value="Znf_C2H2_type"/>
</dbReference>
<feature type="compositionally biased region" description="Low complexity" evidence="9">
    <location>
        <begin position="54"/>
        <end position="77"/>
    </location>
</feature>
<evidence type="ECO:0000256" key="3">
    <source>
        <dbReference type="ARBA" id="ARBA00022771"/>
    </source>
</evidence>
<keyword evidence="7" id="KW-0539">Nucleus</keyword>
<evidence type="ECO:0000256" key="6">
    <source>
        <dbReference type="ARBA" id="ARBA00023163"/>
    </source>
</evidence>
<organism evidence="11">
    <name type="scientific">Oppiella nova</name>
    <dbReference type="NCBI Taxonomy" id="334625"/>
    <lineage>
        <taxon>Eukaryota</taxon>
        <taxon>Metazoa</taxon>
        <taxon>Ecdysozoa</taxon>
        <taxon>Arthropoda</taxon>
        <taxon>Chelicerata</taxon>
        <taxon>Arachnida</taxon>
        <taxon>Acari</taxon>
        <taxon>Acariformes</taxon>
        <taxon>Sarcoptiformes</taxon>
        <taxon>Oribatida</taxon>
        <taxon>Brachypylina</taxon>
        <taxon>Oppioidea</taxon>
        <taxon>Oppiidae</taxon>
        <taxon>Oppiella</taxon>
    </lineage>
</organism>
<feature type="domain" description="C2H2-type" evidence="10">
    <location>
        <begin position="223"/>
        <end position="254"/>
    </location>
</feature>
<dbReference type="EMBL" id="OC918275">
    <property type="protein sequence ID" value="CAD7649069.1"/>
    <property type="molecule type" value="Genomic_DNA"/>
</dbReference>
<dbReference type="Pfam" id="PF00096">
    <property type="entry name" value="zf-C2H2"/>
    <property type="match status" value="1"/>
</dbReference>
<keyword evidence="12" id="KW-1185">Reference proteome</keyword>
<evidence type="ECO:0000256" key="9">
    <source>
        <dbReference type="SAM" id="MobiDB-lite"/>
    </source>
</evidence>
<feature type="compositionally biased region" description="Low complexity" evidence="9">
    <location>
        <begin position="127"/>
        <end position="172"/>
    </location>
</feature>
<feature type="domain" description="C2H2-type" evidence="10">
    <location>
        <begin position="192"/>
        <end position="218"/>
    </location>
</feature>
<reference evidence="11" key="1">
    <citation type="submission" date="2020-11" db="EMBL/GenBank/DDBJ databases">
        <authorList>
            <person name="Tran Van P."/>
        </authorList>
    </citation>
    <scope>NUCLEOTIDE SEQUENCE</scope>
</reference>
<evidence type="ECO:0000256" key="2">
    <source>
        <dbReference type="ARBA" id="ARBA00022723"/>
    </source>
</evidence>
<feature type="region of interest" description="Disordered" evidence="9">
    <location>
        <begin position="272"/>
        <end position="295"/>
    </location>
</feature>
<keyword evidence="6" id="KW-0804">Transcription</keyword>
<evidence type="ECO:0000259" key="10">
    <source>
        <dbReference type="PROSITE" id="PS50157"/>
    </source>
</evidence>
<dbReference type="SMART" id="SM00355">
    <property type="entry name" value="ZnF_C2H2"/>
    <property type="match status" value="6"/>
</dbReference>
<feature type="domain" description="C2H2-type" evidence="10">
    <location>
        <begin position="297"/>
        <end position="329"/>
    </location>
</feature>
<evidence type="ECO:0000256" key="1">
    <source>
        <dbReference type="ARBA" id="ARBA00004123"/>
    </source>
</evidence>
<feature type="region of interest" description="Disordered" evidence="9">
    <location>
        <begin position="103"/>
        <end position="181"/>
    </location>
</feature>
<dbReference type="GO" id="GO:0008270">
    <property type="term" value="F:zinc ion binding"/>
    <property type="evidence" value="ECO:0007669"/>
    <property type="project" value="UniProtKB-KW"/>
</dbReference>
<feature type="region of interest" description="Disordered" evidence="9">
    <location>
        <begin position="48"/>
        <end position="77"/>
    </location>
</feature>
<feature type="domain" description="C2H2-type" evidence="10">
    <location>
        <begin position="329"/>
        <end position="360"/>
    </location>
</feature>
<dbReference type="AlphaFoldDB" id="A0A7R9LWE7"/>
<dbReference type="OrthoDB" id="6480227at2759"/>
<dbReference type="EMBL" id="CAJPVJ010003450">
    <property type="protein sequence ID" value="CAG2167582.1"/>
    <property type="molecule type" value="Genomic_DNA"/>
</dbReference>
<protein>
    <recommendedName>
        <fullName evidence="10">C2H2-type domain-containing protein</fullName>
    </recommendedName>
</protein>
<name>A0A7R9LWE7_9ACAR</name>
<keyword evidence="5" id="KW-0805">Transcription regulation</keyword>
<dbReference type="GO" id="GO:0006357">
    <property type="term" value="P:regulation of transcription by RNA polymerase II"/>
    <property type="evidence" value="ECO:0007669"/>
    <property type="project" value="TreeGrafter"/>
</dbReference>
<evidence type="ECO:0000313" key="11">
    <source>
        <dbReference type="EMBL" id="CAD7649069.1"/>
    </source>
</evidence>
<dbReference type="Proteomes" id="UP000728032">
    <property type="component" value="Unassembled WGS sequence"/>
</dbReference>
<proteinExistence type="predicted"/>
<dbReference type="InterPro" id="IPR051061">
    <property type="entry name" value="Zinc_finger_trans_reg"/>
</dbReference>
<dbReference type="PANTHER" id="PTHR46179:SF13">
    <property type="entry name" value="C2H2-TYPE DOMAIN-CONTAINING PROTEIN"/>
    <property type="match status" value="1"/>
</dbReference>
<dbReference type="PANTHER" id="PTHR46179">
    <property type="entry name" value="ZINC FINGER PROTEIN"/>
    <property type="match status" value="1"/>
</dbReference>
<feature type="compositionally biased region" description="Low complexity" evidence="9">
    <location>
        <begin position="108"/>
        <end position="119"/>
    </location>
</feature>
<dbReference type="Gene3D" id="3.30.160.60">
    <property type="entry name" value="Classic Zinc Finger"/>
    <property type="match status" value="2"/>
</dbReference>
<feature type="non-terminal residue" evidence="11">
    <location>
        <position position="1"/>
    </location>
</feature>
<evidence type="ECO:0000256" key="8">
    <source>
        <dbReference type="PROSITE-ProRule" id="PRU00042"/>
    </source>
</evidence>
<dbReference type="GO" id="GO:0005634">
    <property type="term" value="C:nucleus"/>
    <property type="evidence" value="ECO:0007669"/>
    <property type="project" value="UniProtKB-SubCell"/>
</dbReference>
<evidence type="ECO:0000256" key="4">
    <source>
        <dbReference type="ARBA" id="ARBA00022833"/>
    </source>
</evidence>
<sequence>RISLVDREVDIDAHNVDLFWKGRRVLDSTRVGQMFANESEVELRPRKGITNGINSGANTSTAIASTSTNRARSSRRLASPIKLEPMDVITIDDNQDIGVTARYSRKPSASLSTDSTNSSGAGVSTQSSAPAEIASTSAAAPVTPAATDSSDTDMATTSTSSSAAPVATEATTDQIDSEMADSAGSSVAVELYQCTIKGCDYKTTNKGVLTRHRRYGHTTGGQLKCSQFDTCRQVFTTRPKMIAHQKRMHPELFPDLPFMTCSATDCHFKTKSAPQMTEHTKSRVSASTGSPTSGQQFKCNVKGCPFKTPHKSALTRHRRYGHKHTGAELKCPEFNTCRQVFKNRSQMMAHQKRMHPELLPDLPFMTCGISRCAFKTKSNPKMTYHKKIHHP</sequence>
<evidence type="ECO:0000256" key="5">
    <source>
        <dbReference type="ARBA" id="ARBA00023015"/>
    </source>
</evidence>
<keyword evidence="3 8" id="KW-0863">Zinc-finger</keyword>
<keyword evidence="2" id="KW-0479">Metal-binding</keyword>
<evidence type="ECO:0000313" key="12">
    <source>
        <dbReference type="Proteomes" id="UP000728032"/>
    </source>
</evidence>
<dbReference type="PROSITE" id="PS50157">
    <property type="entry name" value="ZINC_FINGER_C2H2_2"/>
    <property type="match status" value="4"/>
</dbReference>
<comment type="subcellular location">
    <subcellularLocation>
        <location evidence="1">Nucleus</location>
    </subcellularLocation>
</comment>
<keyword evidence="4" id="KW-0862">Zinc</keyword>